<keyword evidence="9" id="KW-0969">Cilium</keyword>
<dbReference type="GO" id="GO:0003774">
    <property type="term" value="F:cytoskeletal motor activity"/>
    <property type="evidence" value="ECO:0007669"/>
    <property type="project" value="InterPro"/>
</dbReference>
<keyword evidence="9" id="KW-0282">Flagellum</keyword>
<dbReference type="InterPro" id="IPR000527">
    <property type="entry name" value="Flag_Lring"/>
</dbReference>
<evidence type="ECO:0000313" key="9">
    <source>
        <dbReference type="EMBL" id="MBD8048950.1"/>
    </source>
</evidence>
<gene>
    <name evidence="7" type="primary">flgH</name>
    <name evidence="9" type="ORF">IC609_00215</name>
</gene>
<sequence>MLRHFTTASLLSVVITLMAGCATPPAPLAHTPEFAPVYPPALEKSQGNSGAIFSSRTDNWFGRNKSYQIGDVVTVLLNEETQTERNVAANVNRKSTNNVLAGSTGLSNAIQNISIGGSKLSGVMQGLKMDGAEFTNSGGGQDSKTAKLIGAVTVTVVEVLANGNLVVRGEKQLALTEGSEIIQLSGIIRPTDISPSNMVQSSRLANAQIAYRGTGDLANASKPGWGTSALMKIWPF</sequence>
<dbReference type="PANTHER" id="PTHR34933">
    <property type="entry name" value="FLAGELLAR L-RING PROTEIN"/>
    <property type="match status" value="1"/>
</dbReference>
<comment type="similarity">
    <text evidence="2 7">Belongs to the FlgH family.</text>
</comment>
<evidence type="ECO:0000256" key="2">
    <source>
        <dbReference type="ARBA" id="ARBA00006929"/>
    </source>
</evidence>
<dbReference type="AlphaFoldDB" id="A0A927IKB9"/>
<dbReference type="Proteomes" id="UP000647424">
    <property type="component" value="Unassembled WGS sequence"/>
</dbReference>
<comment type="caution">
    <text evidence="9">The sequence shown here is derived from an EMBL/GenBank/DDBJ whole genome shotgun (WGS) entry which is preliminary data.</text>
</comment>
<dbReference type="RefSeq" id="WP_191817460.1">
    <property type="nucleotide sequence ID" value="NZ_JACYFT010000001.1"/>
</dbReference>
<keyword evidence="10" id="KW-1185">Reference proteome</keyword>
<proteinExistence type="inferred from homology"/>
<dbReference type="GO" id="GO:0009427">
    <property type="term" value="C:bacterial-type flagellum basal body, distal rod, L ring"/>
    <property type="evidence" value="ECO:0007669"/>
    <property type="project" value="InterPro"/>
</dbReference>
<keyword evidence="7" id="KW-0449">Lipoprotein</keyword>
<evidence type="ECO:0000313" key="10">
    <source>
        <dbReference type="Proteomes" id="UP000647424"/>
    </source>
</evidence>
<dbReference type="PANTHER" id="PTHR34933:SF1">
    <property type="entry name" value="FLAGELLAR L-RING PROTEIN"/>
    <property type="match status" value="1"/>
</dbReference>
<dbReference type="PROSITE" id="PS51257">
    <property type="entry name" value="PROKAR_LIPOPROTEIN"/>
    <property type="match status" value="1"/>
</dbReference>
<reference evidence="9" key="1">
    <citation type="submission" date="2020-09" db="EMBL/GenBank/DDBJ databases">
        <title>Genome seq and assembly of Limnohabitants sp.</title>
        <authorList>
            <person name="Chhetri G."/>
        </authorList>
    </citation>
    <scope>NUCLEOTIDE SEQUENCE</scope>
    <source>
        <strain evidence="9">JUR4</strain>
    </source>
</reference>
<feature type="signal peptide" evidence="8">
    <location>
        <begin position="1"/>
        <end position="19"/>
    </location>
</feature>
<dbReference type="EMBL" id="JACYFT010000001">
    <property type="protein sequence ID" value="MBD8048950.1"/>
    <property type="molecule type" value="Genomic_DNA"/>
</dbReference>
<evidence type="ECO:0000256" key="1">
    <source>
        <dbReference type="ARBA" id="ARBA00002591"/>
    </source>
</evidence>
<name>A0A927IKB9_9BURK</name>
<dbReference type="HAMAP" id="MF_00415">
    <property type="entry name" value="FlgH"/>
    <property type="match status" value="1"/>
</dbReference>
<keyword evidence="6 7" id="KW-0998">Cell outer membrane</keyword>
<dbReference type="GO" id="GO:0071973">
    <property type="term" value="P:bacterial-type flagellum-dependent cell motility"/>
    <property type="evidence" value="ECO:0007669"/>
    <property type="project" value="InterPro"/>
</dbReference>
<evidence type="ECO:0000256" key="7">
    <source>
        <dbReference type="HAMAP-Rule" id="MF_00415"/>
    </source>
</evidence>
<organism evidence="9 10">
    <name type="scientific">Limnohabitans radicicola</name>
    <dbReference type="NCBI Taxonomy" id="2771427"/>
    <lineage>
        <taxon>Bacteria</taxon>
        <taxon>Pseudomonadati</taxon>
        <taxon>Pseudomonadota</taxon>
        <taxon>Betaproteobacteria</taxon>
        <taxon>Burkholderiales</taxon>
        <taxon>Comamonadaceae</taxon>
        <taxon>Limnohabitans</taxon>
    </lineage>
</organism>
<comment type="subunit">
    <text evidence="7">The basal body constitutes a major portion of the flagellar organelle and consists of four rings (L,P,S, and M) mounted on a central rod.</text>
</comment>
<feature type="chain" id="PRO_5037427645" description="Flagellar L-ring protein" evidence="8">
    <location>
        <begin position="20"/>
        <end position="236"/>
    </location>
</feature>
<accession>A0A927IKB9</accession>
<comment type="function">
    <text evidence="1 7">Assembles around the rod to form the L-ring and probably protects the motor/basal body from shearing forces during rotation.</text>
</comment>
<evidence type="ECO:0000256" key="8">
    <source>
        <dbReference type="SAM" id="SignalP"/>
    </source>
</evidence>
<dbReference type="GO" id="GO:0009279">
    <property type="term" value="C:cell outer membrane"/>
    <property type="evidence" value="ECO:0007669"/>
    <property type="project" value="UniProtKB-SubCell"/>
</dbReference>
<keyword evidence="9" id="KW-0966">Cell projection</keyword>
<evidence type="ECO:0000256" key="5">
    <source>
        <dbReference type="ARBA" id="ARBA00023143"/>
    </source>
</evidence>
<evidence type="ECO:0000256" key="6">
    <source>
        <dbReference type="ARBA" id="ARBA00023237"/>
    </source>
</evidence>
<protein>
    <recommendedName>
        <fullName evidence="7">Flagellar L-ring protein</fullName>
    </recommendedName>
    <alternativeName>
        <fullName evidence="7">Basal body L-ring protein</fullName>
    </alternativeName>
</protein>
<keyword evidence="4 7" id="KW-0472">Membrane</keyword>
<comment type="subcellular location">
    <subcellularLocation>
        <location evidence="7">Cell outer membrane</location>
        <topology evidence="7">Lipid-anchor</topology>
    </subcellularLocation>
    <subcellularLocation>
        <location evidence="7">Bacterial flagellum basal body</location>
    </subcellularLocation>
</comment>
<evidence type="ECO:0000256" key="4">
    <source>
        <dbReference type="ARBA" id="ARBA00023136"/>
    </source>
</evidence>
<dbReference type="Pfam" id="PF02107">
    <property type="entry name" value="FlgH"/>
    <property type="match status" value="1"/>
</dbReference>
<keyword evidence="5 7" id="KW-0975">Bacterial flagellum</keyword>
<dbReference type="PRINTS" id="PR01008">
    <property type="entry name" value="FLGLRINGFLGH"/>
</dbReference>
<evidence type="ECO:0000256" key="3">
    <source>
        <dbReference type="ARBA" id="ARBA00022729"/>
    </source>
</evidence>
<keyword evidence="3 7" id="KW-0732">Signal</keyword>